<sequence>MWVMKCCYETKNEVGYDLDGSATCIWRLDAGLRRAKNNHTTFILVCPLREEIEVQQHGDYVFHYMNEEYEDCQIHVIRLRYSNNVKDNESCTLKILEIQKRGLPHSHDMTCRIEWEGTFSKAMLDTKV</sequence>
<name>F4RAZ0_MELLP</name>
<gene>
    <name evidence="1" type="ORF">MELLADRAFT_103226</name>
</gene>
<dbReference type="HOGENOM" id="CLU_1960044_0_0_1"/>
<organism evidence="2">
    <name type="scientific">Melampsora larici-populina (strain 98AG31 / pathotype 3-4-7)</name>
    <name type="common">Poplar leaf rust fungus</name>
    <dbReference type="NCBI Taxonomy" id="747676"/>
    <lineage>
        <taxon>Eukaryota</taxon>
        <taxon>Fungi</taxon>
        <taxon>Dikarya</taxon>
        <taxon>Basidiomycota</taxon>
        <taxon>Pucciniomycotina</taxon>
        <taxon>Pucciniomycetes</taxon>
        <taxon>Pucciniales</taxon>
        <taxon>Melampsoraceae</taxon>
        <taxon>Melampsora</taxon>
    </lineage>
</organism>
<dbReference type="GeneID" id="18921902"/>
<keyword evidence="2" id="KW-1185">Reference proteome</keyword>
<dbReference type="Proteomes" id="UP000001072">
    <property type="component" value="Unassembled WGS sequence"/>
</dbReference>
<dbReference type="InParanoid" id="F4RAZ0"/>
<reference evidence="2" key="1">
    <citation type="journal article" date="2011" name="Proc. Natl. Acad. Sci. U.S.A.">
        <title>Obligate biotrophy features unraveled by the genomic analysis of rust fungi.</title>
        <authorList>
            <person name="Duplessis S."/>
            <person name="Cuomo C.A."/>
            <person name="Lin Y.-C."/>
            <person name="Aerts A."/>
            <person name="Tisserant E."/>
            <person name="Veneault-Fourrey C."/>
            <person name="Joly D.L."/>
            <person name="Hacquard S."/>
            <person name="Amselem J."/>
            <person name="Cantarel B.L."/>
            <person name="Chiu R."/>
            <person name="Coutinho P.M."/>
            <person name="Feau N."/>
            <person name="Field M."/>
            <person name="Frey P."/>
            <person name="Gelhaye E."/>
            <person name="Goldberg J."/>
            <person name="Grabherr M.G."/>
            <person name="Kodira C.D."/>
            <person name="Kohler A."/>
            <person name="Kuees U."/>
            <person name="Lindquist E.A."/>
            <person name="Lucas S.M."/>
            <person name="Mago R."/>
            <person name="Mauceli E."/>
            <person name="Morin E."/>
            <person name="Murat C."/>
            <person name="Pangilinan J.L."/>
            <person name="Park R."/>
            <person name="Pearson M."/>
            <person name="Quesneville H."/>
            <person name="Rouhier N."/>
            <person name="Sakthikumar S."/>
            <person name="Salamov A.A."/>
            <person name="Schmutz J."/>
            <person name="Selles B."/>
            <person name="Shapiro H."/>
            <person name="Tanguay P."/>
            <person name="Tuskan G.A."/>
            <person name="Henrissat B."/>
            <person name="Van de Peer Y."/>
            <person name="Rouze P."/>
            <person name="Ellis J.G."/>
            <person name="Dodds P.N."/>
            <person name="Schein J.E."/>
            <person name="Zhong S."/>
            <person name="Hamelin R.C."/>
            <person name="Grigoriev I.V."/>
            <person name="Szabo L.J."/>
            <person name="Martin F."/>
        </authorList>
    </citation>
    <scope>NUCLEOTIDE SEQUENCE [LARGE SCALE GENOMIC DNA]</scope>
    <source>
        <strain evidence="2">98AG31 / pathotype 3-4-7</strain>
    </source>
</reference>
<dbReference type="KEGG" id="mlr:MELLADRAFT_103226"/>
<dbReference type="VEuPathDB" id="FungiDB:MELLADRAFT_103226"/>
<dbReference type="RefSeq" id="XP_007406163.1">
    <property type="nucleotide sequence ID" value="XM_007406101.1"/>
</dbReference>
<accession>F4RAZ0</accession>
<dbReference type="AlphaFoldDB" id="F4RAZ0"/>
<evidence type="ECO:0000313" key="1">
    <source>
        <dbReference type="EMBL" id="EGG10694.1"/>
    </source>
</evidence>
<proteinExistence type="predicted"/>
<evidence type="ECO:0000313" key="2">
    <source>
        <dbReference type="Proteomes" id="UP000001072"/>
    </source>
</evidence>
<dbReference type="EMBL" id="GL883094">
    <property type="protein sequence ID" value="EGG10694.1"/>
    <property type="molecule type" value="Genomic_DNA"/>
</dbReference>
<protein>
    <submittedName>
        <fullName evidence="1">Uncharacterized protein</fullName>
    </submittedName>
</protein>